<evidence type="ECO:0000313" key="2">
    <source>
        <dbReference type="Proteomes" id="UP000070700"/>
    </source>
</evidence>
<dbReference type="Proteomes" id="UP000070700">
    <property type="component" value="Unassembled WGS sequence"/>
</dbReference>
<accession>A0A194WTM0</accession>
<name>A0A194WTM0_MOLSC</name>
<dbReference type="KEGG" id="psco:LY89DRAFT_739496"/>
<dbReference type="RefSeq" id="XP_018065655.1">
    <property type="nucleotide sequence ID" value="XM_018220468.1"/>
</dbReference>
<organism evidence="1 2">
    <name type="scientific">Mollisia scopiformis</name>
    <name type="common">Conifer needle endophyte fungus</name>
    <name type="synonym">Phialocephala scopiformis</name>
    <dbReference type="NCBI Taxonomy" id="149040"/>
    <lineage>
        <taxon>Eukaryota</taxon>
        <taxon>Fungi</taxon>
        <taxon>Dikarya</taxon>
        <taxon>Ascomycota</taxon>
        <taxon>Pezizomycotina</taxon>
        <taxon>Leotiomycetes</taxon>
        <taxon>Helotiales</taxon>
        <taxon>Mollisiaceae</taxon>
        <taxon>Mollisia</taxon>
    </lineage>
</organism>
<sequence>MATSARIEAAFDAATGLPKHLVYDGLQYTKSNYNPEGITGRLVVLVAVADDEDEDEDVRGAGPYHVVFNRWVYHKSSTDPADIGDEVLRTKEAIPLHHANPPQQAQQPAILNAAPHILQPLQVPPPVHYSAPLQPAPAPPPAAVPPAGNQPPVHVQQPAGPFAPLNGHRIPGIGFPPRAAIPNPNNLQGLFDVLPHQRGNFNYIPAGPYNNYVGTLRGNTAAPPGSRQTFHHVEVTYLSQLLEIAMRLLGRRLRPVDDFPAIAEALNRRFHGTNYGPRLYVHRGYNTVHSFVIKSLVINHNALVNHLGLP</sequence>
<dbReference type="OrthoDB" id="3562645at2759"/>
<proteinExistence type="predicted"/>
<dbReference type="EMBL" id="KQ947427">
    <property type="protein sequence ID" value="KUJ11300.1"/>
    <property type="molecule type" value="Genomic_DNA"/>
</dbReference>
<reference evidence="1 2" key="1">
    <citation type="submission" date="2015-10" db="EMBL/GenBank/DDBJ databases">
        <title>Full genome of DAOMC 229536 Phialocephala scopiformis, a fungal endophyte of spruce producing the potent anti-insectan compound rugulosin.</title>
        <authorList>
            <consortium name="DOE Joint Genome Institute"/>
            <person name="Walker A.K."/>
            <person name="Frasz S.L."/>
            <person name="Seifert K.A."/>
            <person name="Miller J.D."/>
            <person name="Mondo S.J."/>
            <person name="Labutti K."/>
            <person name="Lipzen A."/>
            <person name="Dockter R."/>
            <person name="Kennedy M."/>
            <person name="Grigoriev I.V."/>
            <person name="Spatafora J.W."/>
        </authorList>
    </citation>
    <scope>NUCLEOTIDE SEQUENCE [LARGE SCALE GENOMIC DNA]</scope>
    <source>
        <strain evidence="1 2">CBS 120377</strain>
    </source>
</reference>
<dbReference type="GeneID" id="28830194"/>
<dbReference type="AlphaFoldDB" id="A0A194WTM0"/>
<gene>
    <name evidence="1" type="ORF">LY89DRAFT_739496</name>
</gene>
<evidence type="ECO:0000313" key="1">
    <source>
        <dbReference type="EMBL" id="KUJ11300.1"/>
    </source>
</evidence>
<protein>
    <submittedName>
        <fullName evidence="1">Uncharacterized protein</fullName>
    </submittedName>
</protein>
<keyword evidence="2" id="KW-1185">Reference proteome</keyword>
<dbReference type="InParanoid" id="A0A194WTM0"/>